<dbReference type="Gene3D" id="3.90.1010.20">
    <property type="match status" value="1"/>
</dbReference>
<evidence type="ECO:0000256" key="6">
    <source>
        <dbReference type="HAMAP-Rule" id="MF_00479"/>
    </source>
</evidence>
<keyword evidence="4 6" id="KW-0288">FMN</keyword>
<comment type="caution">
    <text evidence="8">The sequence shown here is derived from an EMBL/GenBank/DDBJ whole genome shotgun (WGS) entry which is preliminary data.</text>
</comment>
<keyword evidence="2 6" id="KW-0597">Phosphoprotein</keyword>
<keyword evidence="9" id="KW-1185">Reference proteome</keyword>
<keyword evidence="1 6" id="KW-0813">Transport</keyword>
<organism evidence="8 9">
    <name type="scientific">Enterocloster hominis</name>
    <name type="common">ex Liu et al. 2021</name>
    <dbReference type="NCBI Taxonomy" id="2763663"/>
    <lineage>
        <taxon>Bacteria</taxon>
        <taxon>Bacillati</taxon>
        <taxon>Bacillota</taxon>
        <taxon>Clostridia</taxon>
        <taxon>Lachnospirales</taxon>
        <taxon>Lachnospiraceae</taxon>
        <taxon>Enterocloster</taxon>
    </lineage>
</organism>
<dbReference type="HAMAP" id="MF_00479">
    <property type="entry name" value="RsxG_RnfG"/>
    <property type="match status" value="1"/>
</dbReference>
<dbReference type="PIRSF" id="PIRSF006091">
    <property type="entry name" value="E_trnsport_RnfG"/>
    <property type="match status" value="1"/>
</dbReference>
<dbReference type="EC" id="7.-.-.-" evidence="6"/>
<evidence type="ECO:0000256" key="5">
    <source>
        <dbReference type="ARBA" id="ARBA00022982"/>
    </source>
</evidence>
<evidence type="ECO:0000256" key="3">
    <source>
        <dbReference type="ARBA" id="ARBA00022630"/>
    </source>
</evidence>
<dbReference type="Pfam" id="PF04205">
    <property type="entry name" value="FMN_bind"/>
    <property type="match status" value="1"/>
</dbReference>
<dbReference type="SMART" id="SM00900">
    <property type="entry name" value="FMN_bind"/>
    <property type="match status" value="1"/>
</dbReference>
<comment type="function">
    <text evidence="6">Part of a membrane-bound complex that couples electron transfer with translocation of ions across the membrane.</text>
</comment>
<sequence>MAASKSGFMKDALILFAITLISGVCLGFVYDITKAPIERATIEANNRTYKEVLSTAAEFSEVEGSAEKIAVLTESGELEGLGYGSVAIESVLEGKDESGAVTGHVINSLSNNSYGGAVKISVGFDADGAITGVGIREINDTPGLGLKAKEADFRDQYVGKNADSLTVTKTGASEDNEIDAISGATVTSNAVTNAVNAALYYLHNCMN</sequence>
<keyword evidence="5 6" id="KW-0249">Electron transport</keyword>
<dbReference type="EMBL" id="JACRTJ010000018">
    <property type="protein sequence ID" value="MBC8599382.1"/>
    <property type="molecule type" value="Genomic_DNA"/>
</dbReference>
<dbReference type="InterPro" id="IPR007329">
    <property type="entry name" value="FMN-bd"/>
</dbReference>
<feature type="modified residue" description="FMN phosphoryl threonine" evidence="6">
    <location>
        <position position="185"/>
    </location>
</feature>
<dbReference type="PANTHER" id="PTHR36118">
    <property type="entry name" value="ION-TRANSLOCATING OXIDOREDUCTASE COMPLEX SUBUNIT G"/>
    <property type="match status" value="1"/>
</dbReference>
<evidence type="ECO:0000259" key="7">
    <source>
        <dbReference type="SMART" id="SM00900"/>
    </source>
</evidence>
<dbReference type="InterPro" id="IPR010209">
    <property type="entry name" value="Ion_transpt_RnfG/RsxG"/>
</dbReference>
<dbReference type="RefSeq" id="WP_262427643.1">
    <property type="nucleotide sequence ID" value="NZ_JACRTJ010000018.1"/>
</dbReference>
<evidence type="ECO:0000256" key="4">
    <source>
        <dbReference type="ARBA" id="ARBA00022643"/>
    </source>
</evidence>
<dbReference type="Proteomes" id="UP000647491">
    <property type="component" value="Unassembled WGS sequence"/>
</dbReference>
<keyword evidence="6" id="KW-0812">Transmembrane</keyword>
<evidence type="ECO:0000313" key="9">
    <source>
        <dbReference type="Proteomes" id="UP000647491"/>
    </source>
</evidence>
<proteinExistence type="inferred from homology"/>
<comment type="subcellular location">
    <subcellularLocation>
        <location evidence="6">Cell membrane</location>
        <topology evidence="6">Single-pass membrane protein</topology>
    </subcellularLocation>
</comment>
<dbReference type="PANTHER" id="PTHR36118:SF1">
    <property type="entry name" value="ION-TRANSLOCATING OXIDOREDUCTASE COMPLEX SUBUNIT G"/>
    <property type="match status" value="1"/>
</dbReference>
<evidence type="ECO:0000256" key="1">
    <source>
        <dbReference type="ARBA" id="ARBA00022448"/>
    </source>
</evidence>
<comment type="similarity">
    <text evidence="6">Belongs to the RnfG family.</text>
</comment>
<comment type="subunit">
    <text evidence="6">The complex is composed of six subunits: RnfA, RnfB, RnfC, RnfD, RnfE and RnfG.</text>
</comment>
<keyword evidence="6" id="KW-1003">Cell membrane</keyword>
<reference evidence="8 9" key="1">
    <citation type="submission" date="2020-08" db="EMBL/GenBank/DDBJ databases">
        <title>Genome public.</title>
        <authorList>
            <person name="Liu C."/>
            <person name="Sun Q."/>
        </authorList>
    </citation>
    <scope>NUCLEOTIDE SEQUENCE [LARGE SCALE GENOMIC DNA]</scope>
    <source>
        <strain evidence="8 9">BX10</strain>
    </source>
</reference>
<name>A0ABR7NVI2_9FIRM</name>
<protein>
    <recommendedName>
        <fullName evidence="6">Ion-translocating oxidoreductase complex subunit G</fullName>
        <ecNumber evidence="6">7.-.-.-</ecNumber>
    </recommendedName>
    <alternativeName>
        <fullName evidence="6">Rnf electron transport complex subunit G</fullName>
    </alternativeName>
</protein>
<keyword evidence="6" id="KW-1133">Transmembrane helix</keyword>
<keyword evidence="6" id="KW-0472">Membrane</keyword>
<gene>
    <name evidence="6" type="primary">rnfG</name>
    <name evidence="8" type="ORF">H8708_09115</name>
</gene>
<evidence type="ECO:0000256" key="2">
    <source>
        <dbReference type="ARBA" id="ARBA00022553"/>
    </source>
</evidence>
<accession>A0ABR7NVI2</accession>
<evidence type="ECO:0000313" key="8">
    <source>
        <dbReference type="EMBL" id="MBC8599382.1"/>
    </source>
</evidence>
<feature type="domain" description="FMN-binding" evidence="7">
    <location>
        <begin position="113"/>
        <end position="202"/>
    </location>
</feature>
<dbReference type="NCBIfam" id="TIGR01947">
    <property type="entry name" value="rnfG"/>
    <property type="match status" value="1"/>
</dbReference>
<keyword evidence="3 6" id="KW-0285">Flavoprotein</keyword>
<comment type="cofactor">
    <cofactor evidence="6">
        <name>FMN</name>
        <dbReference type="ChEBI" id="CHEBI:58210"/>
    </cofactor>
</comment>
<keyword evidence="6" id="KW-1278">Translocase</keyword>